<dbReference type="KEGG" id="spal:FM071_05215"/>
<dbReference type="NCBIfam" id="NF000664">
    <property type="entry name" value="PRK00031.2-2"/>
    <property type="match status" value="1"/>
</dbReference>
<dbReference type="InterPro" id="IPR029046">
    <property type="entry name" value="LolA/LolB/LppX"/>
</dbReference>
<dbReference type="PANTHER" id="PTHR35869">
    <property type="entry name" value="OUTER-MEMBRANE LIPOPROTEIN CARRIER PROTEIN"/>
    <property type="match status" value="1"/>
</dbReference>
<keyword evidence="1 2" id="KW-0732">Signal</keyword>
<organism evidence="3 4">
    <name type="scientific">Sulfurimonas paralvinellae</name>
    <dbReference type="NCBI Taxonomy" id="317658"/>
    <lineage>
        <taxon>Bacteria</taxon>
        <taxon>Pseudomonadati</taxon>
        <taxon>Campylobacterota</taxon>
        <taxon>Epsilonproteobacteria</taxon>
        <taxon>Campylobacterales</taxon>
        <taxon>Sulfurimonadaceae</taxon>
        <taxon>Sulfurimonas</taxon>
    </lineage>
</organism>
<dbReference type="EMBL" id="CP041406">
    <property type="protein sequence ID" value="QOP45714.1"/>
    <property type="molecule type" value="Genomic_DNA"/>
</dbReference>
<keyword evidence="3" id="KW-0449">Lipoprotein</keyword>
<gene>
    <name evidence="3" type="primary">lolA</name>
    <name evidence="3" type="ORF">FM071_05215</name>
</gene>
<keyword evidence="4" id="KW-1185">Reference proteome</keyword>
<evidence type="ECO:0000256" key="2">
    <source>
        <dbReference type="SAM" id="SignalP"/>
    </source>
</evidence>
<accession>A0A7M1B7N3</accession>
<dbReference type="PANTHER" id="PTHR35869:SF1">
    <property type="entry name" value="OUTER-MEMBRANE LIPOPROTEIN CARRIER PROTEIN"/>
    <property type="match status" value="1"/>
</dbReference>
<evidence type="ECO:0000256" key="1">
    <source>
        <dbReference type="ARBA" id="ARBA00022729"/>
    </source>
</evidence>
<dbReference type="AlphaFoldDB" id="A0A7M1B7N3"/>
<protein>
    <submittedName>
        <fullName evidence="3">Outer membrane lipoprotein chaperone LolA</fullName>
    </submittedName>
</protein>
<dbReference type="Gene3D" id="2.50.20.10">
    <property type="entry name" value="Lipoprotein localisation LolA/LolB/LppX"/>
    <property type="match status" value="1"/>
</dbReference>
<dbReference type="CDD" id="cd16325">
    <property type="entry name" value="LolA"/>
    <property type="match status" value="1"/>
</dbReference>
<feature type="signal peptide" evidence="2">
    <location>
        <begin position="1"/>
        <end position="25"/>
    </location>
</feature>
<evidence type="ECO:0000313" key="3">
    <source>
        <dbReference type="EMBL" id="QOP45714.1"/>
    </source>
</evidence>
<proteinExistence type="predicted"/>
<dbReference type="NCBIfam" id="NF000663">
    <property type="entry name" value="PRK00031.2-1"/>
    <property type="match status" value="1"/>
</dbReference>
<evidence type="ECO:0000313" key="4">
    <source>
        <dbReference type="Proteomes" id="UP000593580"/>
    </source>
</evidence>
<dbReference type="InterPro" id="IPR004564">
    <property type="entry name" value="OM_lipoprot_carrier_LolA-like"/>
</dbReference>
<dbReference type="Proteomes" id="UP000593580">
    <property type="component" value="Chromosome"/>
</dbReference>
<sequence>MKQKLLLLCLATASFANLSSINSFEADFKQNIVDDKKKSIIYYGHVKATKPQFALWTYIKPIDKQVYILQNQAIIVEPELEQAIIKKIGNNFDFFRLIKHAKKLKENEYLARYNNTTFLIRTKSNSIQSISYKDEFENSVIIDFTNQKVNKSIDKKEFTPKIPDDYDVIRD</sequence>
<reference evidence="3 4" key="1">
    <citation type="submission" date="2019-07" db="EMBL/GenBank/DDBJ databases">
        <title>Sulfurimonas paralvinellae sp. nov., a novel mesophilic, hydrogen- and sulfur-oxidizing chemolithoautotroph within the Epsilonproteo- bacteria isolated from a deep-sea hydrothermal vent polychaete nest, reclassification of Thiomicrospira denitrificans as Sulfurimonas denitrificans comb. nov. and emended description of the genus Sulfurimonas.</title>
        <authorList>
            <person name="Wang S."/>
            <person name="Jiang L."/>
            <person name="Shao Z."/>
        </authorList>
    </citation>
    <scope>NUCLEOTIDE SEQUENCE [LARGE SCALE GENOMIC DNA]</scope>
    <source>
        <strain evidence="3 4">GO25</strain>
    </source>
</reference>
<feature type="chain" id="PRO_5032431479" evidence="2">
    <location>
        <begin position="26"/>
        <end position="171"/>
    </location>
</feature>
<dbReference type="RefSeq" id="WP_193111963.1">
    <property type="nucleotide sequence ID" value="NZ_CP041406.1"/>
</dbReference>
<dbReference type="Pfam" id="PF03548">
    <property type="entry name" value="LolA"/>
    <property type="match status" value="1"/>
</dbReference>
<dbReference type="SUPFAM" id="SSF89392">
    <property type="entry name" value="Prokaryotic lipoproteins and lipoprotein localization factors"/>
    <property type="match status" value="1"/>
</dbReference>
<name>A0A7M1B7N3_9BACT</name>